<feature type="compositionally biased region" description="Basic and acidic residues" evidence="1">
    <location>
        <begin position="369"/>
        <end position="380"/>
    </location>
</feature>
<organism evidence="2 3">
    <name type="scientific">Porphyra umbilicalis</name>
    <name type="common">Purple laver</name>
    <name type="synonym">Red alga</name>
    <dbReference type="NCBI Taxonomy" id="2786"/>
    <lineage>
        <taxon>Eukaryota</taxon>
        <taxon>Rhodophyta</taxon>
        <taxon>Bangiophyceae</taxon>
        <taxon>Bangiales</taxon>
        <taxon>Bangiaceae</taxon>
        <taxon>Porphyra</taxon>
    </lineage>
</organism>
<feature type="compositionally biased region" description="Pro residues" evidence="1">
    <location>
        <begin position="391"/>
        <end position="409"/>
    </location>
</feature>
<protein>
    <submittedName>
        <fullName evidence="2">Uncharacterized protein</fullName>
    </submittedName>
</protein>
<accession>A0A1X6P4A1</accession>
<reference evidence="2 3" key="1">
    <citation type="submission" date="2017-03" db="EMBL/GenBank/DDBJ databases">
        <title>WGS assembly of Porphyra umbilicalis.</title>
        <authorList>
            <person name="Brawley S.H."/>
            <person name="Blouin N.A."/>
            <person name="Ficko-Blean E."/>
            <person name="Wheeler G.L."/>
            <person name="Lohr M."/>
            <person name="Goodson H.V."/>
            <person name="Jenkins J.W."/>
            <person name="Blaby-Haas C.E."/>
            <person name="Helliwell K.E."/>
            <person name="Chan C."/>
            <person name="Marriage T."/>
            <person name="Bhattacharya D."/>
            <person name="Klein A.S."/>
            <person name="Badis Y."/>
            <person name="Brodie J."/>
            <person name="Cao Y."/>
            <person name="Collen J."/>
            <person name="Dittami S.M."/>
            <person name="Gachon C.M."/>
            <person name="Green B.R."/>
            <person name="Karpowicz S."/>
            <person name="Kim J.W."/>
            <person name="Kudahl U."/>
            <person name="Lin S."/>
            <person name="Michel G."/>
            <person name="Mittag M."/>
            <person name="Olson B.J."/>
            <person name="Pangilinan J."/>
            <person name="Peng Y."/>
            <person name="Qiu H."/>
            <person name="Shu S."/>
            <person name="Singer J.T."/>
            <person name="Smith A.G."/>
            <person name="Sprecher B.N."/>
            <person name="Wagner V."/>
            <person name="Wang W."/>
            <person name="Wang Z.-Y."/>
            <person name="Yan J."/>
            <person name="Yarish C."/>
            <person name="Zoeuner-Riek S."/>
            <person name="Zhuang Y."/>
            <person name="Zou Y."/>
            <person name="Lindquist E.A."/>
            <person name="Grimwood J."/>
            <person name="Barry K."/>
            <person name="Rokhsar D.S."/>
            <person name="Schmutz J."/>
            <person name="Stiller J.W."/>
            <person name="Grossman A.R."/>
            <person name="Prochnik S.E."/>
        </authorList>
    </citation>
    <scope>NUCLEOTIDE SEQUENCE [LARGE SCALE GENOMIC DNA]</scope>
    <source>
        <strain evidence="2">4086291</strain>
    </source>
</reference>
<dbReference type="EMBL" id="KV918898">
    <property type="protein sequence ID" value="OSX75585.1"/>
    <property type="molecule type" value="Genomic_DNA"/>
</dbReference>
<keyword evidence="3" id="KW-1185">Reference proteome</keyword>
<sequence length="426" mass="46797">MTGGRLGGPTPRAARVPMQHGPAGVAPPSVYASTSRQHPKGDNPPEGRQPVLHSRRHKPSVAGAQDGVNDKRGQKRNQGTDDKGEAAPPQPPRGQQGVIELEATRRCPPHETYNAGEAAAELTRTTPTRCAAPHRRHATRAAPFTRQSTPAATRLRQHLTYIESAHIHVAPVQWHRLARAARHAQNSDEEEGGALRPPPNPRQRTMKGCQPQNRRSTCTPRCRCRRRHHPAHRPRRRRQRHPHRGHRERPPAVEYLPHPHPGRRDQRSAQTLPPPTRPAPSCAAPPPVASPSPARPPRYVTRPRRDVTLVRLLLVGQHPAPSADHPPPPMAAPALVRDAPHGHTAESPDLPPPPSTPQCQSHTPTRNASTEHKKQSDAARGHHLSTSPRLPVRPPPRAPPSPARAPRPRPATGRKSRRSPPQTTCH</sequence>
<dbReference type="Proteomes" id="UP000218209">
    <property type="component" value="Unassembled WGS sequence"/>
</dbReference>
<evidence type="ECO:0000313" key="2">
    <source>
        <dbReference type="EMBL" id="OSX75585.1"/>
    </source>
</evidence>
<feature type="region of interest" description="Disordered" evidence="1">
    <location>
        <begin position="1"/>
        <end position="97"/>
    </location>
</feature>
<gene>
    <name evidence="2" type="ORF">BU14_0230s0008</name>
</gene>
<feature type="region of interest" description="Disordered" evidence="1">
    <location>
        <begin position="318"/>
        <end position="426"/>
    </location>
</feature>
<feature type="compositionally biased region" description="Basic residues" evidence="1">
    <location>
        <begin position="222"/>
        <end position="247"/>
    </location>
</feature>
<name>A0A1X6P4A1_PORUM</name>
<evidence type="ECO:0000313" key="3">
    <source>
        <dbReference type="Proteomes" id="UP000218209"/>
    </source>
</evidence>
<feature type="compositionally biased region" description="Basic and acidic residues" evidence="1">
    <location>
        <begin position="68"/>
        <end position="85"/>
    </location>
</feature>
<proteinExistence type="predicted"/>
<evidence type="ECO:0000256" key="1">
    <source>
        <dbReference type="SAM" id="MobiDB-lite"/>
    </source>
</evidence>
<feature type="compositionally biased region" description="Pro residues" evidence="1">
    <location>
        <begin position="272"/>
        <end position="296"/>
    </location>
</feature>
<dbReference type="AlphaFoldDB" id="A0A1X6P4A1"/>
<feature type="region of interest" description="Disordered" evidence="1">
    <location>
        <begin position="178"/>
        <end position="303"/>
    </location>
</feature>